<evidence type="ECO:0000313" key="2">
    <source>
        <dbReference type="EMBL" id="GIL54742.1"/>
    </source>
</evidence>
<feature type="region of interest" description="Disordered" evidence="1">
    <location>
        <begin position="399"/>
        <end position="528"/>
    </location>
</feature>
<protein>
    <recommendedName>
        <fullName evidence="4">Pherophorin domain-containing protein</fullName>
    </recommendedName>
</protein>
<feature type="compositionally biased region" description="Pro residues" evidence="1">
    <location>
        <begin position="1184"/>
        <end position="1220"/>
    </location>
</feature>
<gene>
    <name evidence="2" type="ORF">Vafri_10460</name>
</gene>
<dbReference type="PANTHER" id="PTHR24216">
    <property type="entry name" value="PAXILLIN-RELATED"/>
    <property type="match status" value="1"/>
</dbReference>
<feature type="compositionally biased region" description="Pro residues" evidence="1">
    <location>
        <begin position="977"/>
        <end position="1003"/>
    </location>
</feature>
<dbReference type="Proteomes" id="UP000747399">
    <property type="component" value="Unassembled WGS sequence"/>
</dbReference>
<comment type="caution">
    <text evidence="2">The sequence shown here is derived from an EMBL/GenBank/DDBJ whole genome shotgun (WGS) entry which is preliminary data.</text>
</comment>
<proteinExistence type="predicted"/>
<feature type="compositionally biased region" description="Pro residues" evidence="1">
    <location>
        <begin position="399"/>
        <end position="510"/>
    </location>
</feature>
<feature type="region of interest" description="Disordered" evidence="1">
    <location>
        <begin position="977"/>
        <end position="1004"/>
    </location>
</feature>
<feature type="compositionally biased region" description="Pro residues" evidence="1">
    <location>
        <begin position="1239"/>
        <end position="1574"/>
    </location>
</feature>
<feature type="compositionally biased region" description="Polar residues" evidence="1">
    <location>
        <begin position="1167"/>
        <end position="1181"/>
    </location>
</feature>
<evidence type="ECO:0000313" key="3">
    <source>
        <dbReference type="Proteomes" id="UP000747399"/>
    </source>
</evidence>
<feature type="region of interest" description="Disordered" evidence="1">
    <location>
        <begin position="1148"/>
        <end position="1588"/>
    </location>
</feature>
<reference evidence="2" key="1">
    <citation type="journal article" date="2021" name="Proc. Natl. Acad. Sci. U.S.A.">
        <title>Three genomes in the algal genus Volvox reveal the fate of a haploid sex-determining region after a transition to homothallism.</title>
        <authorList>
            <person name="Yamamoto K."/>
            <person name="Hamaji T."/>
            <person name="Kawai-Toyooka H."/>
            <person name="Matsuzaki R."/>
            <person name="Takahashi F."/>
            <person name="Nishimura Y."/>
            <person name="Kawachi M."/>
            <person name="Noguchi H."/>
            <person name="Minakuchi Y."/>
            <person name="Umen J.G."/>
            <person name="Toyoda A."/>
            <person name="Nozaki H."/>
        </authorList>
    </citation>
    <scope>NUCLEOTIDE SEQUENCE</scope>
    <source>
        <strain evidence="2">NIES-3780</strain>
    </source>
</reference>
<evidence type="ECO:0000256" key="1">
    <source>
        <dbReference type="SAM" id="MobiDB-lite"/>
    </source>
</evidence>
<feature type="region of interest" description="Disordered" evidence="1">
    <location>
        <begin position="205"/>
        <end position="225"/>
    </location>
</feature>
<name>A0A8J4BA96_9CHLO</name>
<sequence>MVLLTMAEFCLSSARIRVLGIFVLLAFGNLGRIRGTVCPKVLGYDAFPDLDLVSGDLAGPIPNPDVDCNLRWNCIAYIYVTSSMTSGWHAQYVGQGWTKSAAVTSTVYFPNVCLYQKVPDTTCPPMAGYSVQSNTYVVAPDMTAFVTDPAIACNKDPACKSFDYVSSWVKDPFFYTLVGKGVLKAANSPTNSYQGICSYVKLQSPPPRPPMPPPPRPLPPLPKPPPPQPVTVCPKVLGYDAFPDLDYVNGDLAGPIPNPDVDCNLRWNCIAYIYVTSSMTSGWHAQYVGQGWTKSAAFTSTTPLPNVCLYHKVPDTTCPPMAGYSVQSNTYVVAPDMTAFVTDPAIACNKDPACKSFDYVSSWVRDPFFYTLVGKGVLKAANSPTNSYQGICSYVKLQSPPPRPPLPPLPKSPPPQPAPPLPLPPFPKPSPPSPRPSPPLLPSPPSPRPPLPLPPSPPSPTPPSPPPSPFPPSPSPPPSPPSPSPPRPSPPSPLPPSPAPRPPPRPPKPPTTTVCSPASGYTVIPDVTHSGDDIPNGYLSGSTATDCTARPKCLAFTSDGVMKAKPYPVIDAPGKCLYIRSAVLYHSDVCGALSEAYGINFLQNLGQAVDFPEVIDLYKEADCDPKMCTYIHGKYDTYDISDWGSTPVILQAGWKANGCTYIWMNEATGCPPLSGYHSGTPDVGHDKDDIPTSTINSAADAAAKCLVDATCQGITTYMAGASYLLKSQIFPLKVIAKSRFGERGCAYIKKTGGCPTVAYYTVIPDMDSNTSALSTGSPSTPPATLAGTCTGIPYCLGFNSDGELKTAPYPLVSSPGTCFYVKTAYLYDSATCGAVLDIYNYAPAGYKGKLPIDMQKLFRDAGCNTKICHYWTQKYNIWQYTDYWSMPGPESDAWQYLKCWDVQQGCNRYPGFLATIGVAHNNNFLGQAGSDRGGYNWCRFQSNCVAFDTLGRTMTEYFPLQPSPGFCVYIRAVTTPPSPPAPPPRPPRSPPPRPPRPPPPLPPGLASVTASYGADFNTVALSLTTNGTLNNNAIWDFVDVFKERVSLTWGIPIAQVFVTALYVNGVLVDLSTLDPYTYRRSAIEVEQGKIGMTNFVGVRTVDISGHSMSDLRALGLTQLVQLGDWQPLEYDQLTDLKAHEEEILQALRETEPSESRKQRHRRLVDTSGDSASMNFTVTQTIEVPLPPSPPPRPPNPPGISESPSPPPPPPRPPRPPPVPPQTLGALAAATNSTVIQRPNAPPSPPLPSVPTIPPPPAPLPPPAPPDPPPLPPPNMPPPSPPPRNWSPPPPPPPPPSTTRPPPISPPPSPSPLPSPPPPSPPLSPPVPPPPSPSPSLPPPPTPQPPSPSPPSPTIPSSPVLSPSPPSPSPPPPSPLPSKPPSPRPSPPSPPPPSPLPSIPPSPRPSPPSPLPSPPPPPSPSPAPPSPPPPQPPNIPPPRRSPRTWSPPPPPPPPPSTTRPPPISPPPSPSPLPSPPPPSPPLSPPVPPPPSPSPSLPPPPTPQPPSPSPPSPPNPFPPVLSPSPPSPSPPPPSPLPSIPPSPRPSPPSPPPSPPPPPSPSPPSPRSPPPPPPLPPVIWATSASSGQPKGIADGATKVVGPPQKAVLKLRSCEVRPSAALGWTPASRKASSRFLAVSFDRTPPVTGAQARSVGVYLIYTGSLRPLITAVKLLVVPVAEADNTFTVPIFDITRGDISPVLVCPGPTHFNISASIVTKRSSLSTSAFTSAAIVGARVEFNGNPVDAVTDLPMVAAVGLYTP</sequence>
<accession>A0A8J4BA96</accession>
<keyword evidence="3" id="KW-1185">Reference proteome</keyword>
<dbReference type="EMBL" id="BNCO01000019">
    <property type="protein sequence ID" value="GIL54742.1"/>
    <property type="molecule type" value="Genomic_DNA"/>
</dbReference>
<organism evidence="2 3">
    <name type="scientific">Volvox africanus</name>
    <dbReference type="NCBI Taxonomy" id="51714"/>
    <lineage>
        <taxon>Eukaryota</taxon>
        <taxon>Viridiplantae</taxon>
        <taxon>Chlorophyta</taxon>
        <taxon>core chlorophytes</taxon>
        <taxon>Chlorophyceae</taxon>
        <taxon>CS clade</taxon>
        <taxon>Chlamydomonadales</taxon>
        <taxon>Volvocaceae</taxon>
        <taxon>Volvox</taxon>
    </lineage>
</organism>
<evidence type="ECO:0008006" key="4">
    <source>
        <dbReference type="Google" id="ProtNLM"/>
    </source>
</evidence>
<dbReference type="PANTHER" id="PTHR24216:SF65">
    <property type="entry name" value="PAXILLIN-LIKE PROTEIN 1"/>
    <property type="match status" value="1"/>
</dbReference>